<dbReference type="InterPro" id="IPR015797">
    <property type="entry name" value="NUDIX_hydrolase-like_dom_sf"/>
</dbReference>
<dbReference type="PRINTS" id="PR00502">
    <property type="entry name" value="NUDIXFAMILY"/>
</dbReference>
<dbReference type="PROSITE" id="PS51462">
    <property type="entry name" value="NUDIX"/>
    <property type="match status" value="1"/>
</dbReference>
<evidence type="ECO:0000313" key="5">
    <source>
        <dbReference type="Proteomes" id="UP000887574"/>
    </source>
</evidence>
<keyword evidence="3" id="KW-0732">Signal</keyword>
<protein>
    <submittedName>
        <fullName evidence="6">Nudix hydrolase domain-containing protein</fullName>
    </submittedName>
</protein>
<evidence type="ECO:0000259" key="4">
    <source>
        <dbReference type="PROSITE" id="PS51462"/>
    </source>
</evidence>
<dbReference type="Pfam" id="PF00293">
    <property type="entry name" value="NUDIX"/>
    <property type="match status" value="1"/>
</dbReference>
<dbReference type="CDD" id="cd02883">
    <property type="entry name" value="NUDIX_Hydrolase"/>
    <property type="match status" value="1"/>
</dbReference>
<dbReference type="PROSITE" id="PS00893">
    <property type="entry name" value="NUDIX_BOX"/>
    <property type="match status" value="1"/>
</dbReference>
<evidence type="ECO:0000256" key="1">
    <source>
        <dbReference type="ARBA" id="ARBA00022801"/>
    </source>
</evidence>
<keyword evidence="1 2" id="KW-0378">Hydrolase</keyword>
<dbReference type="PROSITE" id="PS51257">
    <property type="entry name" value="PROKAR_LIPOPROTEIN"/>
    <property type="match status" value="1"/>
</dbReference>
<evidence type="ECO:0000256" key="3">
    <source>
        <dbReference type="SAM" id="SignalP"/>
    </source>
</evidence>
<evidence type="ECO:0000313" key="6">
    <source>
        <dbReference type="WBParaSite" id="jg10889"/>
    </source>
</evidence>
<evidence type="ECO:0000256" key="2">
    <source>
        <dbReference type="RuleBase" id="RU003476"/>
    </source>
</evidence>
<dbReference type="SUPFAM" id="SSF55811">
    <property type="entry name" value="Nudix"/>
    <property type="match status" value="1"/>
</dbReference>
<name>A0A915CNJ3_9BILA</name>
<comment type="similarity">
    <text evidence="2">Belongs to the Nudix hydrolase family.</text>
</comment>
<keyword evidence="5" id="KW-1185">Reference proteome</keyword>
<feature type="signal peptide" evidence="3">
    <location>
        <begin position="1"/>
        <end position="19"/>
    </location>
</feature>
<dbReference type="InterPro" id="IPR000086">
    <property type="entry name" value="NUDIX_hydrolase_dom"/>
</dbReference>
<dbReference type="PANTHER" id="PTHR43736:SF1">
    <property type="entry name" value="DIHYDRONEOPTERIN TRIPHOSPHATE DIPHOSPHATASE"/>
    <property type="match status" value="1"/>
</dbReference>
<accession>A0A915CNJ3</accession>
<proteinExistence type="inferred from homology"/>
<feature type="chain" id="PRO_5037770918" evidence="3">
    <location>
        <begin position="20"/>
        <end position="168"/>
    </location>
</feature>
<dbReference type="InterPro" id="IPR020476">
    <property type="entry name" value="Nudix_hydrolase"/>
</dbReference>
<dbReference type="Proteomes" id="UP000887574">
    <property type="component" value="Unplaced"/>
</dbReference>
<dbReference type="Gene3D" id="3.90.79.10">
    <property type="entry name" value="Nucleoside Triphosphate Pyrophosphohydrolase"/>
    <property type="match status" value="1"/>
</dbReference>
<dbReference type="WBParaSite" id="jg10889">
    <property type="protein sequence ID" value="jg10889"/>
    <property type="gene ID" value="jg10889"/>
</dbReference>
<dbReference type="GO" id="GO:0016787">
    <property type="term" value="F:hydrolase activity"/>
    <property type="evidence" value="ECO:0007669"/>
    <property type="project" value="UniProtKB-KW"/>
</dbReference>
<dbReference type="InterPro" id="IPR020084">
    <property type="entry name" value="NUDIX_hydrolase_CS"/>
</dbReference>
<sequence length="168" mass="18289">MTGLSKFIIVFLIISLACENESVRKVLSKRKSDGGSSRGPVSKISVLCVRGSGDNLQVLLTPGQNKTGSSVEPYYVIPGGKVEHGETLPQAAIRELKEEANYDVEEKNLTEQSTELYVAWNCRKSGQPAKKRIGICWHLVFTLPSSSHLNSLQPAEAKVSYQPAEADG</sequence>
<reference evidence="6" key="1">
    <citation type="submission" date="2022-11" db="UniProtKB">
        <authorList>
            <consortium name="WormBaseParasite"/>
        </authorList>
    </citation>
    <scope>IDENTIFICATION</scope>
</reference>
<dbReference type="PANTHER" id="PTHR43736">
    <property type="entry name" value="ADP-RIBOSE PYROPHOSPHATASE"/>
    <property type="match status" value="1"/>
</dbReference>
<dbReference type="AlphaFoldDB" id="A0A915CNJ3"/>
<feature type="domain" description="Nudix hydrolase" evidence="4">
    <location>
        <begin position="39"/>
        <end position="168"/>
    </location>
</feature>
<organism evidence="5 6">
    <name type="scientific">Ditylenchus dipsaci</name>
    <dbReference type="NCBI Taxonomy" id="166011"/>
    <lineage>
        <taxon>Eukaryota</taxon>
        <taxon>Metazoa</taxon>
        <taxon>Ecdysozoa</taxon>
        <taxon>Nematoda</taxon>
        <taxon>Chromadorea</taxon>
        <taxon>Rhabditida</taxon>
        <taxon>Tylenchina</taxon>
        <taxon>Tylenchomorpha</taxon>
        <taxon>Sphaerularioidea</taxon>
        <taxon>Anguinidae</taxon>
        <taxon>Anguininae</taxon>
        <taxon>Ditylenchus</taxon>
    </lineage>
</organism>